<dbReference type="Gene3D" id="2.60.40.1820">
    <property type="match status" value="1"/>
</dbReference>
<keyword evidence="2" id="KW-0472">Membrane</keyword>
<accession>A0A9N8Z2D9</accession>
<feature type="compositionally biased region" description="Low complexity" evidence="1">
    <location>
        <begin position="52"/>
        <end position="64"/>
    </location>
</feature>
<dbReference type="OrthoDB" id="20273at2759"/>
<name>A0A9N8Z2D9_9GLOM</name>
<feature type="domain" description="Late embryogenesis abundant protein LEA-2 subgroup" evidence="3">
    <location>
        <begin position="273"/>
        <end position="368"/>
    </location>
</feature>
<dbReference type="EMBL" id="CAJVPS010000225">
    <property type="protein sequence ID" value="CAG8467094.1"/>
    <property type="molecule type" value="Genomic_DNA"/>
</dbReference>
<evidence type="ECO:0000313" key="4">
    <source>
        <dbReference type="EMBL" id="CAG8467094.1"/>
    </source>
</evidence>
<feature type="region of interest" description="Disordered" evidence="1">
    <location>
        <begin position="1"/>
        <end position="171"/>
    </location>
</feature>
<keyword evidence="2" id="KW-1133">Transmembrane helix</keyword>
<dbReference type="SUPFAM" id="SSF117070">
    <property type="entry name" value="LEA14-like"/>
    <property type="match status" value="1"/>
</dbReference>
<dbReference type="Proteomes" id="UP000789508">
    <property type="component" value="Unassembled WGS sequence"/>
</dbReference>
<keyword evidence="5" id="KW-1185">Reference proteome</keyword>
<evidence type="ECO:0000313" key="5">
    <source>
        <dbReference type="Proteomes" id="UP000789508"/>
    </source>
</evidence>
<evidence type="ECO:0000259" key="3">
    <source>
        <dbReference type="Pfam" id="PF03168"/>
    </source>
</evidence>
<feature type="compositionally biased region" description="Low complexity" evidence="1">
    <location>
        <begin position="1"/>
        <end position="42"/>
    </location>
</feature>
<keyword evidence="2" id="KW-0812">Transmembrane</keyword>
<evidence type="ECO:0000256" key="1">
    <source>
        <dbReference type="SAM" id="MobiDB-lite"/>
    </source>
</evidence>
<proteinExistence type="predicted"/>
<comment type="caution">
    <text evidence="4">The sequence shown here is derived from an EMBL/GenBank/DDBJ whole genome shotgun (WGS) entry which is preliminary data.</text>
</comment>
<reference evidence="4" key="1">
    <citation type="submission" date="2021-06" db="EMBL/GenBank/DDBJ databases">
        <authorList>
            <person name="Kallberg Y."/>
            <person name="Tangrot J."/>
            <person name="Rosling A."/>
        </authorList>
    </citation>
    <scope>NUCLEOTIDE SEQUENCE</scope>
    <source>
        <strain evidence="4">FL130A</strain>
    </source>
</reference>
<gene>
    <name evidence="4" type="ORF">ALEPTO_LOCUS1830</name>
</gene>
<dbReference type="InterPro" id="IPR004864">
    <property type="entry name" value="LEA_2"/>
</dbReference>
<evidence type="ECO:0000256" key="2">
    <source>
        <dbReference type="SAM" id="Phobius"/>
    </source>
</evidence>
<feature type="transmembrane region" description="Helical" evidence="2">
    <location>
        <begin position="216"/>
        <end position="238"/>
    </location>
</feature>
<dbReference type="AlphaFoldDB" id="A0A9N8Z2D9"/>
<dbReference type="Pfam" id="PF03168">
    <property type="entry name" value="LEA_2"/>
    <property type="match status" value="1"/>
</dbReference>
<sequence>MSFYNNTSHNQNNNNYYPQSNHGNSNGYPYGGSSNSNNIVNNDGYDGRTFPTSNTNNGYSNNTNRYDDMASGYSNYTNDAYPPYKTSPPNPYSTPFDDPPQSSYPPAPITMNRSLTQYGPKSPVYPPPRSSTFPQLPSNSNPINNQSPVVVSKPLYDKSDPNAPRPPSQYGVKQESFYDKEYGNAGNGNYKEKPKYGGFMGTFCCCFPGGGCGKMCAILCCLAVLAVIIVAIVVLLWAKPPNVEFLGITDSPNNLPEYTMTANGFDFNFGLNISVDNPNMVGADFKSIKATAFYPNHTTPIGGGNLTDVHIAAKANTTIDFPFSINYDSSQDPGLTIVQDILSKCGIFGGQKQKITIDYTLVVSLKVLATTVSPSFSKSADFDCPIKNNQLPNIAGLNINNAINTAASVFIHIYTIDNSTFYFSSS</sequence>
<protein>
    <submittedName>
        <fullName evidence="4">9750_t:CDS:1</fullName>
    </submittedName>
</protein>
<organism evidence="4 5">
    <name type="scientific">Ambispora leptoticha</name>
    <dbReference type="NCBI Taxonomy" id="144679"/>
    <lineage>
        <taxon>Eukaryota</taxon>
        <taxon>Fungi</taxon>
        <taxon>Fungi incertae sedis</taxon>
        <taxon>Mucoromycota</taxon>
        <taxon>Glomeromycotina</taxon>
        <taxon>Glomeromycetes</taxon>
        <taxon>Archaeosporales</taxon>
        <taxon>Ambisporaceae</taxon>
        <taxon>Ambispora</taxon>
    </lineage>
</organism>
<feature type="compositionally biased region" description="Low complexity" evidence="1">
    <location>
        <begin position="134"/>
        <end position="152"/>
    </location>
</feature>